<organism evidence="4 5">
    <name type="scientific">Oryzias sinensis</name>
    <name type="common">Chinese medaka</name>
    <dbReference type="NCBI Taxonomy" id="183150"/>
    <lineage>
        <taxon>Eukaryota</taxon>
        <taxon>Metazoa</taxon>
        <taxon>Chordata</taxon>
        <taxon>Craniata</taxon>
        <taxon>Vertebrata</taxon>
        <taxon>Euteleostomi</taxon>
        <taxon>Actinopterygii</taxon>
        <taxon>Neopterygii</taxon>
        <taxon>Teleostei</taxon>
        <taxon>Neoteleostei</taxon>
        <taxon>Acanthomorphata</taxon>
        <taxon>Ovalentaria</taxon>
        <taxon>Atherinomorphae</taxon>
        <taxon>Beloniformes</taxon>
        <taxon>Adrianichthyidae</taxon>
        <taxon>Oryziinae</taxon>
        <taxon>Oryzias</taxon>
    </lineage>
</organism>
<evidence type="ECO:0000313" key="4">
    <source>
        <dbReference type="Ensembl" id="ENSOSIP00000007214.1"/>
    </source>
</evidence>
<feature type="region of interest" description="Disordered" evidence="1">
    <location>
        <begin position="67"/>
        <end position="90"/>
    </location>
</feature>
<reference evidence="4" key="1">
    <citation type="submission" date="2025-08" db="UniProtKB">
        <authorList>
            <consortium name="Ensembl"/>
        </authorList>
    </citation>
    <scope>IDENTIFICATION</scope>
</reference>
<feature type="region of interest" description="Disordered" evidence="1">
    <location>
        <begin position="222"/>
        <end position="283"/>
    </location>
</feature>
<feature type="signal peptide" evidence="3">
    <location>
        <begin position="1"/>
        <end position="19"/>
    </location>
</feature>
<evidence type="ECO:0008006" key="6">
    <source>
        <dbReference type="Google" id="ProtNLM"/>
    </source>
</evidence>
<protein>
    <recommendedName>
        <fullName evidence="6">P-selectin glycoprotein ligand 1</fullName>
    </recommendedName>
</protein>
<proteinExistence type="predicted"/>
<feature type="compositionally biased region" description="Low complexity" evidence="1">
    <location>
        <begin position="233"/>
        <end position="253"/>
    </location>
</feature>
<evidence type="ECO:0000313" key="5">
    <source>
        <dbReference type="Proteomes" id="UP000694383"/>
    </source>
</evidence>
<dbReference type="GO" id="GO:0050901">
    <property type="term" value="P:leukocyte tethering or rolling"/>
    <property type="evidence" value="ECO:0007669"/>
    <property type="project" value="TreeGrafter"/>
</dbReference>
<accession>A0A8C7X3M5</accession>
<keyword evidence="2" id="KW-0812">Transmembrane</keyword>
<dbReference type="GO" id="GO:0005886">
    <property type="term" value="C:plasma membrane"/>
    <property type="evidence" value="ECO:0007669"/>
    <property type="project" value="TreeGrafter"/>
</dbReference>
<evidence type="ECO:0000256" key="3">
    <source>
        <dbReference type="SAM" id="SignalP"/>
    </source>
</evidence>
<dbReference type="GeneTree" id="ENSGT00940000170719"/>
<name>A0A8C7X3M5_9TELE</name>
<feature type="compositionally biased region" description="Low complexity" evidence="1">
    <location>
        <begin position="185"/>
        <end position="197"/>
    </location>
</feature>
<keyword evidence="2" id="KW-1133">Transmembrane helix</keyword>
<keyword evidence="5" id="KW-1185">Reference proteome</keyword>
<sequence length="390" mass="40651">MKIDTALLCGLCVLVMVDSMTTSKPQTRATDAAVELGNTTQQMTTTPVTQQLPVTWTRAPNLAEVGASSSGEVVSPTGVSTTSLEESRSLNTPTTGLVILRTSGATSSSQRLFTETQDSISRSETTRAQLSYKTTVSTHKLSPTSLAASAAASETPPSLLSTSISHSDATSVVRSTSKGSTEGASLSTQNLTNSTSSGAATMVSTSHALPVTYVSMTKTSARTSLLSGPPPTKISKTSSPLSGTTGSISSPSPRWIRQVSTRSLPTSSITTSPSEKCKTTTSSSAQSCSTRGIVNKCLIAVGALAVLATIFMVSTIFLCAKMSARKQKAKRPKQSTEMMCISSLLPERHHNYTRHRNPVANGVLVFPAGGDSDEEGGDNLTLSSFLPESV</sequence>
<dbReference type="Proteomes" id="UP000694383">
    <property type="component" value="Unplaced"/>
</dbReference>
<feature type="transmembrane region" description="Helical" evidence="2">
    <location>
        <begin position="298"/>
        <end position="320"/>
    </location>
</feature>
<feature type="chain" id="PRO_5034881662" description="P-selectin glycoprotein ligand 1" evidence="3">
    <location>
        <begin position="20"/>
        <end position="390"/>
    </location>
</feature>
<dbReference type="InterPro" id="IPR026195">
    <property type="entry name" value="PSGL-1"/>
</dbReference>
<evidence type="ECO:0000256" key="1">
    <source>
        <dbReference type="SAM" id="MobiDB-lite"/>
    </source>
</evidence>
<reference evidence="4" key="2">
    <citation type="submission" date="2025-09" db="UniProtKB">
        <authorList>
            <consortium name="Ensembl"/>
        </authorList>
    </citation>
    <scope>IDENTIFICATION</scope>
</reference>
<feature type="region of interest" description="Disordered" evidence="1">
    <location>
        <begin position="147"/>
        <end position="197"/>
    </location>
</feature>
<feature type="compositionally biased region" description="Low complexity" evidence="1">
    <location>
        <begin position="147"/>
        <end position="161"/>
    </location>
</feature>
<feature type="compositionally biased region" description="Polar residues" evidence="1">
    <location>
        <begin position="77"/>
        <end position="90"/>
    </location>
</feature>
<dbReference type="AlphaFoldDB" id="A0A8C7X3M5"/>
<feature type="compositionally biased region" description="Polar residues" evidence="1">
    <location>
        <begin position="162"/>
        <end position="184"/>
    </location>
</feature>
<evidence type="ECO:0000256" key="2">
    <source>
        <dbReference type="SAM" id="Phobius"/>
    </source>
</evidence>
<dbReference type="Ensembl" id="ENSOSIT00000007701.1">
    <property type="protein sequence ID" value="ENSOSIP00000007214.1"/>
    <property type="gene ID" value="ENSOSIG00000004790.1"/>
</dbReference>
<keyword evidence="3" id="KW-0732">Signal</keyword>
<keyword evidence="2" id="KW-0472">Membrane</keyword>
<dbReference type="PANTHER" id="PTHR17384:SF7">
    <property type="entry name" value="P-SELECTIN GLYCOPROTEIN LIGAND 1"/>
    <property type="match status" value="1"/>
</dbReference>
<feature type="compositionally biased region" description="Low complexity" evidence="1">
    <location>
        <begin position="260"/>
        <end position="283"/>
    </location>
</feature>
<dbReference type="PANTHER" id="PTHR17384">
    <property type="entry name" value="P-SELECTIN GLYCOPROTEIN LIGAND-1"/>
    <property type="match status" value="1"/>
</dbReference>